<evidence type="ECO:0000256" key="4">
    <source>
        <dbReference type="ARBA" id="ARBA00023163"/>
    </source>
</evidence>
<dbReference type="InterPro" id="IPR003012">
    <property type="entry name" value="Tet_transcr_reg_TetR"/>
</dbReference>
<dbReference type="PANTHER" id="PTHR30055:SF151">
    <property type="entry name" value="TRANSCRIPTIONAL REGULATORY PROTEIN"/>
    <property type="match status" value="1"/>
</dbReference>
<keyword evidence="4" id="KW-0804">Transcription</keyword>
<comment type="caution">
    <text evidence="7">The sequence shown here is derived from an EMBL/GenBank/DDBJ whole genome shotgun (WGS) entry which is preliminary data.</text>
</comment>
<dbReference type="RefSeq" id="WP_330158243.1">
    <property type="nucleotide sequence ID" value="NZ_BAAAJA010000011.1"/>
</dbReference>
<feature type="DNA-binding region" description="H-T-H motif" evidence="5">
    <location>
        <begin position="35"/>
        <end position="54"/>
    </location>
</feature>
<evidence type="ECO:0000313" key="8">
    <source>
        <dbReference type="Proteomes" id="UP001348641"/>
    </source>
</evidence>
<dbReference type="PRINTS" id="PR00400">
    <property type="entry name" value="TETREPRESSOR"/>
</dbReference>
<keyword evidence="3 5" id="KW-0238">DNA-binding</keyword>
<organism evidence="7 8">
    <name type="scientific">Nocardiopsis tropica</name>
    <dbReference type="NCBI Taxonomy" id="109330"/>
    <lineage>
        <taxon>Bacteria</taxon>
        <taxon>Bacillati</taxon>
        <taxon>Actinomycetota</taxon>
        <taxon>Actinomycetes</taxon>
        <taxon>Streptosporangiales</taxon>
        <taxon>Nocardiopsidaceae</taxon>
        <taxon>Nocardiopsis</taxon>
    </lineage>
</organism>
<accession>A0ABU7KPN3</accession>
<dbReference type="EMBL" id="JAUUCC010000024">
    <property type="protein sequence ID" value="MEE2051082.1"/>
    <property type="molecule type" value="Genomic_DNA"/>
</dbReference>
<dbReference type="InterPro" id="IPR001647">
    <property type="entry name" value="HTH_TetR"/>
</dbReference>
<evidence type="ECO:0000256" key="3">
    <source>
        <dbReference type="ARBA" id="ARBA00023125"/>
    </source>
</evidence>
<evidence type="ECO:0000256" key="1">
    <source>
        <dbReference type="ARBA" id="ARBA00022491"/>
    </source>
</evidence>
<dbReference type="InterPro" id="IPR050109">
    <property type="entry name" value="HTH-type_TetR-like_transc_reg"/>
</dbReference>
<dbReference type="SUPFAM" id="SSF48498">
    <property type="entry name" value="Tetracyclin repressor-like, C-terminal domain"/>
    <property type="match status" value="1"/>
</dbReference>
<evidence type="ECO:0000313" key="7">
    <source>
        <dbReference type="EMBL" id="MEE2051082.1"/>
    </source>
</evidence>
<evidence type="ECO:0000256" key="2">
    <source>
        <dbReference type="ARBA" id="ARBA00023015"/>
    </source>
</evidence>
<feature type="domain" description="HTH tetR-type" evidence="6">
    <location>
        <begin position="12"/>
        <end position="72"/>
    </location>
</feature>
<dbReference type="PRINTS" id="PR00455">
    <property type="entry name" value="HTHTETR"/>
</dbReference>
<dbReference type="Proteomes" id="UP001348641">
    <property type="component" value="Unassembled WGS sequence"/>
</dbReference>
<keyword evidence="1" id="KW-0678">Repressor</keyword>
<dbReference type="InterPro" id="IPR036271">
    <property type="entry name" value="Tet_transcr_reg_TetR-rel_C_sf"/>
</dbReference>
<dbReference type="PROSITE" id="PS50977">
    <property type="entry name" value="HTH_TETR_2"/>
    <property type="match status" value="1"/>
</dbReference>
<dbReference type="Pfam" id="PF02909">
    <property type="entry name" value="TetR_C_1"/>
    <property type="match status" value="1"/>
</dbReference>
<proteinExistence type="predicted"/>
<sequence>MTTSRSRGQHAGLDRRGILRAAVRLVDREGLTALSMRRLGAEVGVKAMALYHHFPNKDALLDGMVEEIATAAPVGFEGTDWWDGLRGYARAQLDALAAHPNLIPLVLSRPATTAGNHLMMETLLRSLRTAGFQPLQALDMVYTLNALILVHAALGAGVGGAPPPHGEPGQTSRLAALPAQTYPLLAEAAHAGADRGPTARFEFALDALLTGFADARGAS</sequence>
<evidence type="ECO:0000259" key="6">
    <source>
        <dbReference type="PROSITE" id="PS50977"/>
    </source>
</evidence>
<evidence type="ECO:0000256" key="5">
    <source>
        <dbReference type="PROSITE-ProRule" id="PRU00335"/>
    </source>
</evidence>
<dbReference type="SUPFAM" id="SSF46689">
    <property type="entry name" value="Homeodomain-like"/>
    <property type="match status" value="1"/>
</dbReference>
<keyword evidence="2" id="KW-0805">Transcription regulation</keyword>
<dbReference type="InterPro" id="IPR009057">
    <property type="entry name" value="Homeodomain-like_sf"/>
</dbReference>
<gene>
    <name evidence="7" type="ORF">Q8A49_11320</name>
</gene>
<dbReference type="Gene3D" id="1.10.10.60">
    <property type="entry name" value="Homeodomain-like"/>
    <property type="match status" value="1"/>
</dbReference>
<dbReference type="Gene3D" id="1.10.357.10">
    <property type="entry name" value="Tetracycline Repressor, domain 2"/>
    <property type="match status" value="1"/>
</dbReference>
<dbReference type="InterPro" id="IPR004111">
    <property type="entry name" value="Repressor_TetR_C"/>
</dbReference>
<dbReference type="PANTHER" id="PTHR30055">
    <property type="entry name" value="HTH-TYPE TRANSCRIPTIONAL REGULATOR RUTR"/>
    <property type="match status" value="1"/>
</dbReference>
<protein>
    <submittedName>
        <fullName evidence="7">TetR/AcrR family transcriptional regulator C-terminal domain-containing protein</fullName>
    </submittedName>
</protein>
<reference evidence="7 8" key="1">
    <citation type="submission" date="2023-07" db="EMBL/GenBank/DDBJ databases">
        <authorList>
            <person name="Girao M."/>
            <person name="Carvalho M.F."/>
        </authorList>
    </citation>
    <scope>NUCLEOTIDE SEQUENCE [LARGE SCALE GENOMIC DNA]</scope>
    <source>
        <strain evidence="7 8">66/93</strain>
    </source>
</reference>
<name>A0ABU7KPN3_9ACTN</name>
<dbReference type="Pfam" id="PF00440">
    <property type="entry name" value="TetR_N"/>
    <property type="match status" value="1"/>
</dbReference>